<keyword evidence="4 5" id="KW-0472">Membrane</keyword>
<organism evidence="6 7">
    <name type="scientific">Coniosporium apollinis (strain CBS 100218)</name>
    <name type="common">Rock-inhabiting black yeast</name>
    <dbReference type="NCBI Taxonomy" id="1168221"/>
    <lineage>
        <taxon>Eukaryota</taxon>
        <taxon>Fungi</taxon>
        <taxon>Dikarya</taxon>
        <taxon>Ascomycota</taxon>
        <taxon>Pezizomycotina</taxon>
        <taxon>Dothideomycetes</taxon>
        <taxon>Dothideomycetes incertae sedis</taxon>
        <taxon>Coniosporium</taxon>
    </lineage>
</organism>
<dbReference type="eggNOG" id="KOG0254">
    <property type="taxonomic scope" value="Eukaryota"/>
</dbReference>
<dbReference type="HOGENOM" id="CLU_727645_0_0_1"/>
<evidence type="ECO:0000313" key="7">
    <source>
        <dbReference type="Proteomes" id="UP000016924"/>
    </source>
</evidence>
<evidence type="ECO:0000256" key="4">
    <source>
        <dbReference type="ARBA" id="ARBA00023136"/>
    </source>
</evidence>
<dbReference type="AlphaFoldDB" id="R7YXT2"/>
<dbReference type="RefSeq" id="XP_007781798.1">
    <property type="nucleotide sequence ID" value="XM_007783608.1"/>
</dbReference>
<accession>R7YXT2</accession>
<feature type="transmembrane region" description="Helical" evidence="5">
    <location>
        <begin position="121"/>
        <end position="141"/>
    </location>
</feature>
<evidence type="ECO:0000256" key="2">
    <source>
        <dbReference type="ARBA" id="ARBA00022692"/>
    </source>
</evidence>
<dbReference type="GO" id="GO:0022857">
    <property type="term" value="F:transmembrane transporter activity"/>
    <property type="evidence" value="ECO:0007669"/>
    <property type="project" value="TreeGrafter"/>
</dbReference>
<keyword evidence="7" id="KW-1185">Reference proteome</keyword>
<dbReference type="InterPro" id="IPR036259">
    <property type="entry name" value="MFS_trans_sf"/>
</dbReference>
<dbReference type="SUPFAM" id="SSF103473">
    <property type="entry name" value="MFS general substrate transporter"/>
    <property type="match status" value="1"/>
</dbReference>
<dbReference type="EMBL" id="JH767580">
    <property type="protein sequence ID" value="EON66481.1"/>
    <property type="molecule type" value="Genomic_DNA"/>
</dbReference>
<evidence type="ECO:0000256" key="5">
    <source>
        <dbReference type="SAM" id="Phobius"/>
    </source>
</evidence>
<feature type="transmembrane region" description="Helical" evidence="5">
    <location>
        <begin position="153"/>
        <end position="171"/>
    </location>
</feature>
<dbReference type="OMA" id="WINLRTV"/>
<keyword evidence="2 5" id="KW-0812">Transmembrane</keyword>
<sequence length="380" mass="41130">MVADKVNLADNAKNDTALTIVASIGGNEYPWSDARVFVSIVIGGLLFTTFFGYEYLLEPGKLFARKFPKVSSMLPLSLFHKKDTTLLTIVALSSGASLYAAFYFISIYWNVAMSDSPSEAGIQLLYYLPGLGVGTVLAMFLCNAYPRQTSHPLLASAIIEAAGMAVLPWAVTARNGAVVNGMMALAGCGTGLRFMLSGLHNVGIWPLRLAAAISLTDFTNEFGGTLSIAIMGTVFNSKWSQYLSDIPSTTLGGAGENLSPRDTQSLGAINALPLDLQNPVRQAAAKAVMWAFISILPIIALRIISSIGLGNVWINATTSNEDETVDEMSKGWVMYDSFLLAAWRRDVKVRKVAKLQARLRNDIADENNATRQEERRTQAV</sequence>
<proteinExistence type="predicted"/>
<feature type="transmembrane region" description="Helical" evidence="5">
    <location>
        <begin position="287"/>
        <end position="314"/>
    </location>
</feature>
<evidence type="ECO:0000256" key="3">
    <source>
        <dbReference type="ARBA" id="ARBA00022989"/>
    </source>
</evidence>
<dbReference type="GeneID" id="19902890"/>
<feature type="transmembrane region" description="Helical" evidence="5">
    <location>
        <begin position="86"/>
        <end position="109"/>
    </location>
</feature>
<dbReference type="PANTHER" id="PTHR23501">
    <property type="entry name" value="MAJOR FACILITATOR SUPERFAMILY"/>
    <property type="match status" value="1"/>
</dbReference>
<dbReference type="Proteomes" id="UP000016924">
    <property type="component" value="Unassembled WGS sequence"/>
</dbReference>
<evidence type="ECO:0000313" key="6">
    <source>
        <dbReference type="EMBL" id="EON66481.1"/>
    </source>
</evidence>
<comment type="subcellular location">
    <subcellularLocation>
        <location evidence="1">Membrane</location>
        <topology evidence="1">Multi-pass membrane protein</topology>
    </subcellularLocation>
</comment>
<dbReference type="PANTHER" id="PTHR23501:SF39">
    <property type="entry name" value="MULTIDRUG TRANSPORTER, PUTATIVE (AFU_ORTHOLOGUE AFUA_1G05010)-RELATED"/>
    <property type="match status" value="1"/>
</dbReference>
<feature type="transmembrane region" description="Helical" evidence="5">
    <location>
        <begin position="36"/>
        <end position="56"/>
    </location>
</feature>
<gene>
    <name evidence="6" type="ORF">W97_05579</name>
</gene>
<feature type="transmembrane region" description="Helical" evidence="5">
    <location>
        <begin position="177"/>
        <end position="196"/>
    </location>
</feature>
<name>R7YXT2_CONA1</name>
<keyword evidence="3 5" id="KW-1133">Transmembrane helix</keyword>
<evidence type="ECO:0008006" key="8">
    <source>
        <dbReference type="Google" id="ProtNLM"/>
    </source>
</evidence>
<dbReference type="GO" id="GO:0005886">
    <property type="term" value="C:plasma membrane"/>
    <property type="evidence" value="ECO:0007669"/>
    <property type="project" value="TreeGrafter"/>
</dbReference>
<reference evidence="7" key="1">
    <citation type="submission" date="2012-06" db="EMBL/GenBank/DDBJ databases">
        <title>The genome sequence of Coniosporium apollinis CBS 100218.</title>
        <authorList>
            <consortium name="The Broad Institute Genome Sequencing Platform"/>
            <person name="Cuomo C."/>
            <person name="Gorbushina A."/>
            <person name="Noack S."/>
            <person name="Walker B."/>
            <person name="Young S.K."/>
            <person name="Zeng Q."/>
            <person name="Gargeya S."/>
            <person name="Fitzgerald M."/>
            <person name="Haas B."/>
            <person name="Abouelleil A."/>
            <person name="Alvarado L."/>
            <person name="Arachchi H.M."/>
            <person name="Berlin A.M."/>
            <person name="Chapman S.B."/>
            <person name="Goldberg J."/>
            <person name="Griggs A."/>
            <person name="Gujja S."/>
            <person name="Hansen M."/>
            <person name="Howarth C."/>
            <person name="Imamovic A."/>
            <person name="Larimer J."/>
            <person name="McCowan C."/>
            <person name="Montmayeur A."/>
            <person name="Murphy C."/>
            <person name="Neiman D."/>
            <person name="Pearson M."/>
            <person name="Priest M."/>
            <person name="Roberts A."/>
            <person name="Saif S."/>
            <person name="Shea T."/>
            <person name="Sisk P."/>
            <person name="Sykes S."/>
            <person name="Wortman J."/>
            <person name="Nusbaum C."/>
            <person name="Birren B."/>
        </authorList>
    </citation>
    <scope>NUCLEOTIDE SEQUENCE [LARGE SCALE GENOMIC DNA]</scope>
    <source>
        <strain evidence="7">CBS 100218</strain>
    </source>
</reference>
<dbReference type="OrthoDB" id="6770063at2759"/>
<protein>
    <recommendedName>
        <fullName evidence="8">Major facilitator superfamily (MFS) profile domain-containing protein</fullName>
    </recommendedName>
</protein>
<evidence type="ECO:0000256" key="1">
    <source>
        <dbReference type="ARBA" id="ARBA00004141"/>
    </source>
</evidence>